<dbReference type="PANTHER" id="PTHR14918:SF3">
    <property type="entry name" value="KICSTOR COMPLEX PROTEIN SZT2"/>
    <property type="match status" value="1"/>
</dbReference>
<evidence type="ECO:0000313" key="3">
    <source>
        <dbReference type="Proteomes" id="UP001530377"/>
    </source>
</evidence>
<sequence>MSPVTRPAAADGKEETHIALTTSATRGVGVDDNSNKNLFSLSTTTIPSSGNVNKNPLSSLGDASGVSILLGNHAKFGSAERTCYHFDLIESLTSVVQQLGRVRRRERGLSTSSQEGGAGAADGSTTENDGMMNNSDTNGKDDGCAGASSPGSYKASCATKGHCVCGVVSLLECVPAGGGGTQQERTTKRELRSKHREFNTWAQIAWGRLKRRGKVRGGGGGSGGGGGISVPRNLPLTLSPNTRVSFAYELTSIVILIDASPGLTSTFGTQRMIDDYGGFDDKKTSSLSMNDICCVPIDILGRLMKTYLRGLVQPIEVPPVSVSGLGVSFGRWTPNLAITVVAAYPPTSKGDPASAGLLVRDYRITDEASALELARRIERWALREVEGVIAERLCGERDFSGFGVAGREGIPTMSSLDSTSFPTPQERTRVISYMKDMLAVGDAALATLPQEGRPTLVIATDCRDVHCGGVYELLSGMFRTDVPISVLDLSSSVRGEHESSQLDISGTSFSPLSLSISDDSQSLRDICNLSGGIFLYSSLLDIYVSTTVGSSSTSTLQSDYHFVFKKRSIKPNALQWFTLFTMSPLTPTGSSSQSSLRTAMSAPGSSSLYYGASGLSFSENVVSTTKAIAAQQSRYESRVAGAGFETSQPRERIVLARYSIQPVRIKSILMTRVVEGYRTRRYGHDTQDVNKVSVHMVLTLADSGVTVHYECTFLSSPYHIPTVGQAHIKLELSGDDTDFLQTVKKMFGSNTGTEKLMLRGRRVSASSKAAASRICTILRWIRKEDYLESYLCMPGWGSIDHFAAGSSFLSRLDSMSKLQRFRHFRSVTFEIVTIGPSCHEKNANIFADAEQNKGEDEMFSAISMWSTGVISDRESYFKIITPAQDDDLAYYCIIRVTQSSTVSRLYTITVDFHGELNADVRIGVMTSFMQATGRAGILMEKSISSYITLRPAILSCPWSPFWNEYFLHHKSWKLLNDTEVLPLISKRRHDIGGFFILNSDPTREVFAKFVLNQGNMSSQRSMDVVIYQVLSRSDGIFVDIHMEATPSMFRPFNMMHYNTPTPFNRIYQVVKSRDIDCAENVHARTNLLVVFDEPSPTRSRPPDDDLILTQSSSIGAQQAQDVMRLIKLSTSTKVKLRFFNSEGSGSANDLLRRLTAQYITSTYFQTQAAMLSIDTKMPILQYLGSWFIMRVDWYVLSIACLELQNHIQGEVESSEAFRELTFFTVGSYDLYQSDDDLTDDKTAVDNANCDSDHFDFTIIESDHAENFARASYLALRDHINPIQSLSNDEVSYAMSSLSFEESLQIFISVDDLSAHLNSDTPTLTGAKLCAVIESMLKTVPGSDENLFYYFGDEIDYQGAAFHSVTKHEINHRLDDSRGGLFSVEYQDASVGGVLEEKELNRKYSDVDNPPLFFTFTLDQKRVGLKDLLALKKSATLAALVSVFRNKMLSGTVRSNRRRNNSHQDLPEHVYIVSKLHFQLNRFSSEQTLEKYRFMGQLLTVEILEEVMLTLPKTNHKSCEIQLQLFNFKSNSMVVAGENNDNDLIHGFNVLMNEFDNADFTRVNRDSFLVLDDSASREVLPYWCFVEIQLRGISIRVYHPSGDDAAEEQLQATQSLVRNICHKTNQLLMLESLYKTKRACSLLIGESSDVGGEGCLDSTKMLASHSCPVQFKAEIPLHRRCAPQQAVAELETQILQNFIVSNANGIFVYKDESENIFYMKLSWSKVPNAGEAEQNPHVILLLVHGCDEPGHLITDQLVCLLKRKTLTLTLDALSSLLKKNPRFNLLSSDLAFIKGFASSFSVLGNEDDPPSPIRTYNLPSTVLDPLIILLMFRQNICGNTFFQPLHHEHSESLNKSDAIQVLEDNGEIKIRFTRLPNFFQFYFNSSPSQLDPNYQTGDTLTEKGRQYSRKAGSGIAIVEVSLQHGRNSECEILVGKRGKFSNRKLRVTASDISLSICVDDTDRRDQFQIKVEIINTTVDMEVIHKWVELSLSQVLAAFCIERHIESSQLGLLQNNDEESSQCESLCMLSESSKLESLNRKLPGLQALQDMMTFASGLPHPAINRVESKRMLRATILANLTLEFMEAMLSSVTPKKKSCDGVDILRYTVTERFSFVKITKNNTHRCARVELSGSGKVLREKPTDNPEFIVVFGLNSESLKSTINSSQNLFFTQVIAPSNENPFSQAISQLKQTKPSLFHRHLVFIVRISRSTRSLMTYNVKPELRAYLEHRFKEIEQSAIKAEDQFRDELQLRCLQHISFHTKKSIKPQPAVNDTVDNVLKPAEKEESIVNRGPARRIIRPSSMLRPTLIGKSIEGAAMQAVTANRLRASARPSIAQRQVSGSDPKKKAITTTQREKAREKTIVEHKVPGSQKQRRDVVASATPQAHLLNACRAFFSNMKEGSGPLFSENRLNQATLQNLAQTFFLSSNEKKLTLLSTRLMCSCYGNLIGVGSIELLQCDIDMASVIAFVDHLTNRWGTRRIVPVTGADDPPNSFPQLLYHQKTLLSSSSRKALISIELSMPWDKSRKSFILGYKTWLFHTIDKNSKISRPFASVGIMEREAAAIEAVALDFIGRMNLDVELFNFACLRASRMARGVNQRISPGTLPLLKSVIKRYDTESQSHLPTPRYRLQRRFLSPSTFLEGVLLDTCKKAIIVEHFRTNADIYDLSCNGSDDDTCFIGKMKVVGFLVYYFIAWHESVELALDVFILCVTKGKCVDGYITKDGSLYAERILDVFVYSVMTRVQELVEVASKTIRKMQVWKTFGKNYSHPSMLKETLIDSITELRNISHHLELVMIDPRLKDLLWDESDEFGLSWQCVLTDMSRSSLFTHCTTFDTEETVNYLIYCEEEDVYIEFVLDRQDSVQIARILTSSDTSKSNAVKSAAVKLTTFVLKWMWSDCEKSLIS</sequence>
<accession>A0ABD3RQV5</accession>
<evidence type="ECO:0000313" key="2">
    <source>
        <dbReference type="EMBL" id="KAL3815335.1"/>
    </source>
</evidence>
<gene>
    <name evidence="2" type="ORF">ACHAXA_002119</name>
</gene>
<feature type="compositionally biased region" description="Polar residues" evidence="1">
    <location>
        <begin position="123"/>
        <end position="136"/>
    </location>
</feature>
<protein>
    <submittedName>
        <fullName evidence="2">Uncharacterized protein</fullName>
    </submittedName>
</protein>
<dbReference type="Proteomes" id="UP001530377">
    <property type="component" value="Unassembled WGS sequence"/>
</dbReference>
<organism evidence="2 3">
    <name type="scientific">Cyclostephanos tholiformis</name>
    <dbReference type="NCBI Taxonomy" id="382380"/>
    <lineage>
        <taxon>Eukaryota</taxon>
        <taxon>Sar</taxon>
        <taxon>Stramenopiles</taxon>
        <taxon>Ochrophyta</taxon>
        <taxon>Bacillariophyta</taxon>
        <taxon>Coscinodiscophyceae</taxon>
        <taxon>Thalassiosirophycidae</taxon>
        <taxon>Stephanodiscales</taxon>
        <taxon>Stephanodiscaceae</taxon>
        <taxon>Cyclostephanos</taxon>
    </lineage>
</organism>
<name>A0ABD3RQV5_9STRA</name>
<feature type="region of interest" description="Disordered" evidence="1">
    <location>
        <begin position="105"/>
        <end position="136"/>
    </location>
</feature>
<dbReference type="InterPro" id="IPR033228">
    <property type="entry name" value="SZT2"/>
</dbReference>
<feature type="region of interest" description="Disordered" evidence="1">
    <location>
        <begin position="2328"/>
        <end position="2357"/>
    </location>
</feature>
<dbReference type="EMBL" id="JALLPB020000203">
    <property type="protein sequence ID" value="KAL3815335.1"/>
    <property type="molecule type" value="Genomic_DNA"/>
</dbReference>
<comment type="caution">
    <text evidence="2">The sequence shown here is derived from an EMBL/GenBank/DDBJ whole genome shotgun (WGS) entry which is preliminary data.</text>
</comment>
<proteinExistence type="predicted"/>
<evidence type="ECO:0000256" key="1">
    <source>
        <dbReference type="SAM" id="MobiDB-lite"/>
    </source>
</evidence>
<keyword evidence="3" id="KW-1185">Reference proteome</keyword>
<reference evidence="2 3" key="1">
    <citation type="submission" date="2024-10" db="EMBL/GenBank/DDBJ databases">
        <title>Updated reference genomes for cyclostephanoid diatoms.</title>
        <authorList>
            <person name="Roberts W.R."/>
            <person name="Alverson A.J."/>
        </authorList>
    </citation>
    <scope>NUCLEOTIDE SEQUENCE [LARGE SCALE GENOMIC DNA]</scope>
    <source>
        <strain evidence="2 3">AJA228-03</strain>
    </source>
</reference>
<dbReference type="PANTHER" id="PTHR14918">
    <property type="entry name" value="KICSTOR COMPLEX PROTEIN SZT2"/>
    <property type="match status" value="1"/>
</dbReference>